<evidence type="ECO:0000313" key="2">
    <source>
        <dbReference type="Proteomes" id="UP000095282"/>
    </source>
</evidence>
<feature type="compositionally biased region" description="Low complexity" evidence="1">
    <location>
        <begin position="272"/>
        <end position="287"/>
    </location>
</feature>
<protein>
    <submittedName>
        <fullName evidence="3">CCDC66 domain-containing protein</fullName>
    </submittedName>
</protein>
<feature type="region of interest" description="Disordered" evidence="1">
    <location>
        <begin position="244"/>
        <end position="354"/>
    </location>
</feature>
<feature type="compositionally biased region" description="Basic and acidic residues" evidence="1">
    <location>
        <begin position="305"/>
        <end position="316"/>
    </location>
</feature>
<accession>A0A1I7T4T7</accession>
<dbReference type="eggNOG" id="ENOG502TI6K">
    <property type="taxonomic scope" value="Eukaryota"/>
</dbReference>
<evidence type="ECO:0000313" key="3">
    <source>
        <dbReference type="WBParaSite" id="Csp11.Scaffold505.g2406.t1"/>
    </source>
</evidence>
<dbReference type="STRING" id="1561998.A0A1I7T4T7"/>
<feature type="region of interest" description="Disordered" evidence="1">
    <location>
        <begin position="53"/>
        <end position="88"/>
    </location>
</feature>
<name>A0A1I7T4T7_9PELO</name>
<feature type="compositionally biased region" description="Basic and acidic residues" evidence="1">
    <location>
        <begin position="244"/>
        <end position="260"/>
    </location>
</feature>
<feature type="compositionally biased region" description="Low complexity" evidence="1">
    <location>
        <begin position="328"/>
        <end position="341"/>
    </location>
</feature>
<evidence type="ECO:0000256" key="1">
    <source>
        <dbReference type="SAM" id="MobiDB-lite"/>
    </source>
</evidence>
<keyword evidence="2" id="KW-1185">Reference proteome</keyword>
<dbReference type="Proteomes" id="UP000095282">
    <property type="component" value="Unplaced"/>
</dbReference>
<reference evidence="3" key="1">
    <citation type="submission" date="2016-11" db="UniProtKB">
        <authorList>
            <consortium name="WormBaseParasite"/>
        </authorList>
    </citation>
    <scope>IDENTIFICATION</scope>
</reference>
<proteinExistence type="predicted"/>
<dbReference type="WBParaSite" id="Csp11.Scaffold505.g2406.t1">
    <property type="protein sequence ID" value="Csp11.Scaffold505.g2406.t1"/>
    <property type="gene ID" value="Csp11.Scaffold505.g2406"/>
</dbReference>
<dbReference type="AlphaFoldDB" id="A0A1I7T4T7"/>
<organism evidence="2 3">
    <name type="scientific">Caenorhabditis tropicalis</name>
    <dbReference type="NCBI Taxonomy" id="1561998"/>
    <lineage>
        <taxon>Eukaryota</taxon>
        <taxon>Metazoa</taxon>
        <taxon>Ecdysozoa</taxon>
        <taxon>Nematoda</taxon>
        <taxon>Chromadorea</taxon>
        <taxon>Rhabditida</taxon>
        <taxon>Rhabditina</taxon>
        <taxon>Rhabditomorpha</taxon>
        <taxon>Rhabditoidea</taxon>
        <taxon>Rhabditidae</taxon>
        <taxon>Peloderinae</taxon>
        <taxon>Caenorhabditis</taxon>
    </lineage>
</organism>
<sequence length="369" mass="43091">MNAYVEKEVAGLVNETTTLKKQKKKEFKLRLKWLLNKSVMMKPVLEAETKKVEAATEKLRRQKQQKRPAEPRSLFEGTSYPPKTSKTGGYQYLDDNWINADKPWRNFQTPSATSEMISTYSYQPIQTSVPDFSQMMFTTPPPSFISYQAPTPLLNSLNPLNPVDPSPSLYRQEFLSSSPQIASSPQLPILEASEAELARQKRLMEIEEELQAINEKKMQMQMEAELREREMELAHRQQMMELRERELREREERRHLERRSYNYHQGYPEDYSSSSSSRHQRRSPSSSLYDHRSSSFSSRQIAIEEDTRRHGNERRGSSSSHLKRSGDSYRSSSYNDNRSGRIQPAVPVKRHRGGRYEELSMQEICDDEH</sequence>